<gene>
    <name evidence="1" type="ORF">PACILC2_12620</name>
</gene>
<keyword evidence="2" id="KW-1185">Reference proteome</keyword>
<organism evidence="1 2">
    <name type="scientific">Paenibacillus cisolokensis</name>
    <dbReference type="NCBI Taxonomy" id="1658519"/>
    <lineage>
        <taxon>Bacteria</taxon>
        <taxon>Bacillati</taxon>
        <taxon>Bacillota</taxon>
        <taxon>Bacilli</taxon>
        <taxon>Bacillales</taxon>
        <taxon>Paenibacillaceae</taxon>
        <taxon>Paenibacillus</taxon>
    </lineage>
</organism>
<dbReference type="Pfam" id="PF19668">
    <property type="entry name" value="DUF6171"/>
    <property type="match status" value="1"/>
</dbReference>
<accession>A0ABQ4N3B9</accession>
<dbReference type="Proteomes" id="UP000680304">
    <property type="component" value="Unassembled WGS sequence"/>
</dbReference>
<sequence length="99" mass="10530">MTGMIEEKAGAFGASGDRPCKRCPPADAADGERILRMAERIKAGMDWVGEEAAGRRMAACLACGDRLPDGTCRHCGCYVAIRILLPGKTCPHPGGARWL</sequence>
<dbReference type="EMBL" id="BOVJ01000040">
    <property type="protein sequence ID" value="GIQ62694.1"/>
    <property type="molecule type" value="Genomic_DNA"/>
</dbReference>
<reference evidence="1 2" key="1">
    <citation type="submission" date="2021-04" db="EMBL/GenBank/DDBJ databases">
        <title>Draft genome sequence of Paenibacillus cisolokensis, LC2-13A.</title>
        <authorList>
            <person name="Uke A."/>
            <person name="Chhe C."/>
            <person name="Baramee S."/>
            <person name="Kosugi A."/>
        </authorList>
    </citation>
    <scope>NUCLEOTIDE SEQUENCE [LARGE SCALE GENOMIC DNA]</scope>
    <source>
        <strain evidence="1 2">LC2-13A</strain>
    </source>
</reference>
<protein>
    <submittedName>
        <fullName evidence="1">Uncharacterized protein</fullName>
    </submittedName>
</protein>
<dbReference type="InterPro" id="IPR046169">
    <property type="entry name" value="DUF6171"/>
</dbReference>
<name>A0ABQ4N3B9_9BACL</name>
<proteinExistence type="predicted"/>
<comment type="caution">
    <text evidence="1">The sequence shown here is derived from an EMBL/GenBank/DDBJ whole genome shotgun (WGS) entry which is preliminary data.</text>
</comment>
<evidence type="ECO:0000313" key="1">
    <source>
        <dbReference type="EMBL" id="GIQ62694.1"/>
    </source>
</evidence>
<evidence type="ECO:0000313" key="2">
    <source>
        <dbReference type="Proteomes" id="UP000680304"/>
    </source>
</evidence>